<dbReference type="RefSeq" id="WP_015361629.1">
    <property type="nucleotide sequence ID" value="NZ_QKZR01000001.1"/>
</dbReference>
<accession>A0ABX5Q162</accession>
<proteinExistence type="predicted"/>
<keyword evidence="1" id="KW-0812">Transmembrane</keyword>
<name>A0ABX5Q162_9FLAO</name>
<feature type="transmembrane region" description="Helical" evidence="1">
    <location>
        <begin position="132"/>
        <end position="155"/>
    </location>
</feature>
<evidence type="ECO:0000313" key="2">
    <source>
        <dbReference type="EMBL" id="PZX43803.1"/>
    </source>
</evidence>
<keyword evidence="3" id="KW-1185">Reference proteome</keyword>
<feature type="transmembrane region" description="Helical" evidence="1">
    <location>
        <begin position="103"/>
        <end position="126"/>
    </location>
</feature>
<sequence>MILEAYYKRPLLYDYLLAGIVCAGVLFIRKQGLLLIPKTELINQIASDLATIGITISGFILTIMTLFITMKSSQILEKRILTEQSSAFEIWLRSPMYETSIKIIKYGVFSLLAVSITLYVLQLFIVDKYENIIFYFDILILILIFTTFLRCFYVLDLILKMQQRPPVDFDN</sequence>
<reference evidence="2 3" key="1">
    <citation type="submission" date="2018-06" db="EMBL/GenBank/DDBJ databases">
        <title>Genomic Encyclopedia of Archaeal and Bacterial Type Strains, Phase II (KMG-II): from individual species to whole genera.</title>
        <authorList>
            <person name="Goeker M."/>
        </authorList>
    </citation>
    <scope>NUCLEOTIDE SEQUENCE [LARGE SCALE GENOMIC DNA]</scope>
    <source>
        <strain evidence="2 3">DSM 17205</strain>
    </source>
</reference>
<evidence type="ECO:0000256" key="1">
    <source>
        <dbReference type="SAM" id="Phobius"/>
    </source>
</evidence>
<feature type="transmembrane region" description="Helical" evidence="1">
    <location>
        <begin position="49"/>
        <end position="69"/>
    </location>
</feature>
<dbReference type="Proteomes" id="UP000248584">
    <property type="component" value="Unassembled WGS sequence"/>
</dbReference>
<gene>
    <name evidence="2" type="ORF">LX97_00808</name>
</gene>
<keyword evidence="1" id="KW-0472">Membrane</keyword>
<keyword evidence="1" id="KW-1133">Transmembrane helix</keyword>
<organism evidence="2 3">
    <name type="scientific">Nonlabens dokdonensis</name>
    <dbReference type="NCBI Taxonomy" id="328515"/>
    <lineage>
        <taxon>Bacteria</taxon>
        <taxon>Pseudomonadati</taxon>
        <taxon>Bacteroidota</taxon>
        <taxon>Flavobacteriia</taxon>
        <taxon>Flavobacteriales</taxon>
        <taxon>Flavobacteriaceae</taxon>
        <taxon>Nonlabens</taxon>
    </lineage>
</organism>
<feature type="transmembrane region" description="Helical" evidence="1">
    <location>
        <begin position="12"/>
        <end position="29"/>
    </location>
</feature>
<comment type="caution">
    <text evidence="2">The sequence shown here is derived from an EMBL/GenBank/DDBJ whole genome shotgun (WGS) entry which is preliminary data.</text>
</comment>
<evidence type="ECO:0000313" key="3">
    <source>
        <dbReference type="Proteomes" id="UP000248584"/>
    </source>
</evidence>
<dbReference type="EMBL" id="QKZR01000001">
    <property type="protein sequence ID" value="PZX43803.1"/>
    <property type="molecule type" value="Genomic_DNA"/>
</dbReference>
<protein>
    <submittedName>
        <fullName evidence="2">Uncharacterized protein</fullName>
    </submittedName>
</protein>